<dbReference type="InterPro" id="IPR001680">
    <property type="entry name" value="WD40_rpt"/>
</dbReference>
<keyword evidence="1" id="KW-0853">WD repeat</keyword>
<dbReference type="Pfam" id="PF21032">
    <property type="entry name" value="PROPPIN"/>
    <property type="match status" value="2"/>
</dbReference>
<dbReference type="Proteomes" id="UP000242146">
    <property type="component" value="Unassembled WGS sequence"/>
</dbReference>
<dbReference type="GO" id="GO:0005737">
    <property type="term" value="C:cytoplasm"/>
    <property type="evidence" value="ECO:0007669"/>
    <property type="project" value="UniProtKB-ARBA"/>
</dbReference>
<dbReference type="SUPFAM" id="SSF50978">
    <property type="entry name" value="WD40 repeat-like"/>
    <property type="match status" value="1"/>
</dbReference>
<dbReference type="SMART" id="SM00320">
    <property type="entry name" value="WD40"/>
    <property type="match status" value="2"/>
</dbReference>
<dbReference type="Gene3D" id="2.130.10.10">
    <property type="entry name" value="YVTN repeat-like/Quinoprotein amine dehydrogenase"/>
    <property type="match status" value="1"/>
</dbReference>
<dbReference type="AlphaFoldDB" id="A0A1X2G814"/>
<comment type="caution">
    <text evidence="5">The sequence shown here is derived from an EMBL/GenBank/DDBJ whole genome shotgun (WGS) entry which is preliminary data.</text>
</comment>
<reference evidence="5 6" key="1">
    <citation type="submission" date="2016-07" db="EMBL/GenBank/DDBJ databases">
        <title>Pervasive Adenine N6-methylation of Active Genes in Fungi.</title>
        <authorList>
            <consortium name="DOE Joint Genome Institute"/>
            <person name="Mondo S.J."/>
            <person name="Dannebaum R.O."/>
            <person name="Kuo R.C."/>
            <person name="Labutti K."/>
            <person name="Haridas S."/>
            <person name="Kuo A."/>
            <person name="Salamov A."/>
            <person name="Ahrendt S.R."/>
            <person name="Lipzen A."/>
            <person name="Sullivan W."/>
            <person name="Andreopoulos W.B."/>
            <person name="Clum A."/>
            <person name="Lindquist E."/>
            <person name="Daum C."/>
            <person name="Ramamoorthy G.K."/>
            <person name="Gryganskyi A."/>
            <person name="Culley D."/>
            <person name="Magnuson J.K."/>
            <person name="James T.Y."/>
            <person name="O'Malley M.A."/>
            <person name="Stajich J.E."/>
            <person name="Spatafora J.W."/>
            <person name="Visel A."/>
            <person name="Grigoriev I.V."/>
        </authorList>
    </citation>
    <scope>NUCLEOTIDE SEQUENCE [LARGE SCALE GENOMIC DNA]</scope>
    <source>
        <strain evidence="5 6">NRRL 3301</strain>
    </source>
</reference>
<feature type="region of interest" description="Disordered" evidence="4">
    <location>
        <begin position="191"/>
        <end position="216"/>
    </location>
</feature>
<proteinExistence type="inferred from homology"/>
<dbReference type="STRING" id="101127.A0A1X2G814"/>
<dbReference type="InterPro" id="IPR015943">
    <property type="entry name" value="WD40/YVTN_repeat-like_dom_sf"/>
</dbReference>
<evidence type="ECO:0000313" key="5">
    <source>
        <dbReference type="EMBL" id="ORX47441.1"/>
    </source>
</evidence>
<dbReference type="InterPro" id="IPR036322">
    <property type="entry name" value="WD40_repeat_dom_sf"/>
</dbReference>
<gene>
    <name evidence="5" type="ORF">DM01DRAFT_1339073</name>
</gene>
<dbReference type="OrthoDB" id="1667587at2759"/>
<dbReference type="EMBL" id="MCGT01000033">
    <property type="protein sequence ID" value="ORX47441.1"/>
    <property type="molecule type" value="Genomic_DNA"/>
</dbReference>
<evidence type="ECO:0000256" key="3">
    <source>
        <dbReference type="ARBA" id="ARBA00025740"/>
    </source>
</evidence>
<dbReference type="PANTHER" id="PTHR11227">
    <property type="entry name" value="WD-REPEAT PROTEIN INTERACTING WITH PHOSPHOINOSIDES WIPI -RELATED"/>
    <property type="match status" value="1"/>
</dbReference>
<name>A0A1X2G814_9FUNG</name>
<protein>
    <submittedName>
        <fullName evidence="5">WD40 repeat-like protein</fullName>
    </submittedName>
</protein>
<comment type="similarity">
    <text evidence="3">Belongs to the WD repeat PROPPIN family.</text>
</comment>
<keyword evidence="6" id="KW-1185">Reference proteome</keyword>
<evidence type="ECO:0000256" key="2">
    <source>
        <dbReference type="ARBA" id="ARBA00022737"/>
    </source>
</evidence>
<evidence type="ECO:0000256" key="1">
    <source>
        <dbReference type="ARBA" id="ARBA00022574"/>
    </source>
</evidence>
<evidence type="ECO:0000313" key="6">
    <source>
        <dbReference type="Proteomes" id="UP000242146"/>
    </source>
</evidence>
<keyword evidence="2" id="KW-0677">Repeat</keyword>
<sequence length="423" mass="46641">MNLTRVRSHYNDAPGLLYAGFNQDYGCFAIGLDNGFRVYNSEPLIEQARYESDEGGIAMVEMLYRTNYLALVGGGRNPRYSPNKVIIYDSIKGKEVLELEYKSDVKNVKLRRERMVVVLSNKVFVYHFSLHPHLLHTLETADNDKGLSAVSSSPDRAMLAIPGRQRGHVQLIDLDSLGYFWSSLSDEQGTTFPSSTTTATAGDHSSHSSSRRSSNSAMGAATANINIIAAHSGKLSCMALNANGTKCATASDKGTLIRVFNATTGTLLNELRRGMDRAEIFAIAFNQDSTRLVVSSDKGTIHIFNLDPSVVTMADRKPRGPSYGEVVVYPTMSPSKFGLTLSGNRGSSLSFMKDLLPKYFSSEWSFAHAKILSESQCLVAFDQKSTILAICADGSCYKFQFDPRKGGECSRDSYERFYKFDTL</sequence>
<accession>A0A1X2G814</accession>
<evidence type="ECO:0000256" key="4">
    <source>
        <dbReference type="SAM" id="MobiDB-lite"/>
    </source>
</evidence>
<dbReference type="InterPro" id="IPR048720">
    <property type="entry name" value="PROPPIN"/>
</dbReference>
<organism evidence="5 6">
    <name type="scientific">Hesseltinella vesiculosa</name>
    <dbReference type="NCBI Taxonomy" id="101127"/>
    <lineage>
        <taxon>Eukaryota</taxon>
        <taxon>Fungi</taxon>
        <taxon>Fungi incertae sedis</taxon>
        <taxon>Mucoromycota</taxon>
        <taxon>Mucoromycotina</taxon>
        <taxon>Mucoromycetes</taxon>
        <taxon>Mucorales</taxon>
        <taxon>Cunninghamellaceae</taxon>
        <taxon>Hesseltinella</taxon>
    </lineage>
</organism>